<accession>A0A1N7N4Z5</accession>
<reference evidence="1 2" key="1">
    <citation type="submission" date="2017-01" db="EMBL/GenBank/DDBJ databases">
        <authorList>
            <person name="Mah S.A."/>
            <person name="Swanson W.J."/>
            <person name="Moy G.W."/>
            <person name="Vacquier V.D."/>
        </authorList>
    </citation>
    <scope>NUCLEOTIDE SEQUENCE [LARGE SCALE GENOMIC DNA]</scope>
    <source>
        <strain evidence="1 2">DSM 26375</strain>
    </source>
</reference>
<sequence length="79" mass="8407">MAEPETLVTVREPGAAPVVGPLQHYLHGVRTALAAGQLAQARAALDDPADRAWQNLPVVRMARARLLLAEGRTAEAEAE</sequence>
<evidence type="ECO:0000313" key="1">
    <source>
        <dbReference type="EMBL" id="SIS93473.1"/>
    </source>
</evidence>
<dbReference type="EMBL" id="FTOT01000003">
    <property type="protein sequence ID" value="SIS93473.1"/>
    <property type="molecule type" value="Genomic_DNA"/>
</dbReference>
<dbReference type="Proteomes" id="UP000186141">
    <property type="component" value="Unassembled WGS sequence"/>
</dbReference>
<organism evidence="1 2">
    <name type="scientific">Gemmobacter megaterium</name>
    <dbReference type="NCBI Taxonomy" id="1086013"/>
    <lineage>
        <taxon>Bacteria</taxon>
        <taxon>Pseudomonadati</taxon>
        <taxon>Pseudomonadota</taxon>
        <taxon>Alphaproteobacteria</taxon>
        <taxon>Rhodobacterales</taxon>
        <taxon>Paracoccaceae</taxon>
        <taxon>Gemmobacter</taxon>
    </lineage>
</organism>
<proteinExistence type="predicted"/>
<dbReference type="STRING" id="1086013.SAMN05421774_103133"/>
<dbReference type="AlphaFoldDB" id="A0A1N7N4Z5"/>
<dbReference type="RefSeq" id="WP_076530504.1">
    <property type="nucleotide sequence ID" value="NZ_BMEH01000003.1"/>
</dbReference>
<evidence type="ECO:0000313" key="2">
    <source>
        <dbReference type="Proteomes" id="UP000186141"/>
    </source>
</evidence>
<evidence type="ECO:0008006" key="3">
    <source>
        <dbReference type="Google" id="ProtNLM"/>
    </source>
</evidence>
<gene>
    <name evidence="1" type="ORF">SAMN05421774_103133</name>
</gene>
<name>A0A1N7N4Z5_9RHOB</name>
<protein>
    <recommendedName>
        <fullName evidence="3">Tetratricopeptide repeat-containing protein</fullName>
    </recommendedName>
</protein>
<keyword evidence="2" id="KW-1185">Reference proteome</keyword>